<dbReference type="InterPro" id="IPR001680">
    <property type="entry name" value="WD40_rpt"/>
</dbReference>
<evidence type="ECO:0000256" key="1">
    <source>
        <dbReference type="ARBA" id="ARBA00004123"/>
    </source>
</evidence>
<accession>A0A2X0MR94</accession>
<keyword evidence="2 6" id="KW-0853">WD repeat</keyword>
<evidence type="ECO:0000256" key="3">
    <source>
        <dbReference type="ARBA" id="ARBA00022737"/>
    </source>
</evidence>
<dbReference type="Proteomes" id="UP000249464">
    <property type="component" value="Unassembled WGS sequence"/>
</dbReference>
<dbReference type="PRINTS" id="PR00320">
    <property type="entry name" value="GPROTEINBRPT"/>
</dbReference>
<dbReference type="Pfam" id="PF12265">
    <property type="entry name" value="CAF1C_H4-bd"/>
    <property type="match status" value="1"/>
</dbReference>
<dbReference type="EMBL" id="FQNC01000043">
    <property type="protein sequence ID" value="SGY48010.1"/>
    <property type="molecule type" value="Genomic_DNA"/>
</dbReference>
<dbReference type="PROSITE" id="PS00678">
    <property type="entry name" value="WD_REPEATS_1"/>
    <property type="match status" value="1"/>
</dbReference>
<dbReference type="PROSITE" id="PS50294">
    <property type="entry name" value="WD_REPEATS_REGION"/>
    <property type="match status" value="2"/>
</dbReference>
<evidence type="ECO:0000259" key="7">
    <source>
        <dbReference type="Pfam" id="PF12265"/>
    </source>
</evidence>
<dbReference type="PROSITE" id="PS50082">
    <property type="entry name" value="WD_REPEATS_2"/>
    <property type="match status" value="5"/>
</dbReference>
<dbReference type="Pfam" id="PF00400">
    <property type="entry name" value="WD40"/>
    <property type="match status" value="5"/>
</dbReference>
<keyword evidence="3" id="KW-0677">Repeat</keyword>
<feature type="domain" description="Histone-binding protein RBBP4-like N-terminal" evidence="7">
    <location>
        <begin position="65"/>
        <end position="135"/>
    </location>
</feature>
<feature type="repeat" description="WD" evidence="6">
    <location>
        <begin position="271"/>
        <end position="306"/>
    </location>
</feature>
<evidence type="ECO:0000313" key="8">
    <source>
        <dbReference type="EMBL" id="SGY48010.1"/>
    </source>
</evidence>
<feature type="repeat" description="WD" evidence="6">
    <location>
        <begin position="219"/>
        <end position="256"/>
    </location>
</feature>
<dbReference type="InterPro" id="IPR020472">
    <property type="entry name" value="WD40_PAC1"/>
</dbReference>
<reference evidence="8 9" key="1">
    <citation type="submission" date="2016-11" db="EMBL/GenBank/DDBJ databases">
        <authorList>
            <person name="Jaros S."/>
            <person name="Januszkiewicz K."/>
            <person name="Wedrychowicz H."/>
        </authorList>
    </citation>
    <scope>NUCLEOTIDE SEQUENCE [LARGE SCALE GENOMIC DNA]</scope>
</reference>
<dbReference type="GO" id="GO:0005634">
    <property type="term" value="C:nucleus"/>
    <property type="evidence" value="ECO:0007669"/>
    <property type="project" value="UniProtKB-SubCell"/>
</dbReference>
<comment type="subcellular location">
    <subcellularLocation>
        <location evidence="1">Nucleus</location>
    </subcellularLocation>
</comment>
<evidence type="ECO:0000313" key="9">
    <source>
        <dbReference type="Proteomes" id="UP000249464"/>
    </source>
</evidence>
<feature type="repeat" description="WD" evidence="6">
    <location>
        <begin position="318"/>
        <end position="354"/>
    </location>
</feature>
<dbReference type="Gene3D" id="2.130.10.10">
    <property type="entry name" value="YVTN repeat-like/Quinoprotein amine dehydrogenase"/>
    <property type="match status" value="1"/>
</dbReference>
<keyword evidence="5" id="KW-0539">Nucleus</keyword>
<dbReference type="PANTHER" id="PTHR22850">
    <property type="entry name" value="WD40 REPEAT FAMILY"/>
    <property type="match status" value="1"/>
</dbReference>
<dbReference type="CDD" id="cd00200">
    <property type="entry name" value="WD40"/>
    <property type="match status" value="1"/>
</dbReference>
<feature type="repeat" description="WD" evidence="6">
    <location>
        <begin position="362"/>
        <end position="397"/>
    </location>
</feature>
<dbReference type="STRING" id="796604.A0A2X0MR94"/>
<keyword evidence="4" id="KW-0156">Chromatin regulator</keyword>
<dbReference type="InterPro" id="IPR019775">
    <property type="entry name" value="WD40_repeat_CS"/>
</dbReference>
<sequence>MKLLLQLTFPSPPPFLTTLSSPSPVLPSLGPSSRASRYTAPTLPCIIHSTLLDAPPEQLHKSINEAYKIWKRHTPFLYDLVLTHALDWPSLTLQWFPDKESPAGKDYTSHRILMGTHTSDNDNNYVHLAEVHLPKPTAELDLDKYDQEKGEVGAHSATEPRIKVIQSINHTGEVNRARYMPQKCDLIATKTVLGEVYVFDRTKHPSQPTNDVCKPDITLRGHTKEGYGLSWNPTSGKAGHLLSASEDQTICHWDVNGYTKGAATMEPLTVYRGHTAIVEDVAWHCLQENIFASVGDDRQLLMWDIRGVSGVMKPTARVEAHEAEVNAVAFAPHNENILITGSADKKIALWDLRNLKLKLHTFESHTDEVLQLAWSPTNETIFASASGDRRVNVWDVSKIGVEQTPEDQEDGPPELLFVHGGHTARPTDLAWSPNEDWTLATAAEDNVLQVWRPSATLYSTEEQDVVLE</sequence>
<evidence type="ECO:0000256" key="4">
    <source>
        <dbReference type="ARBA" id="ARBA00022853"/>
    </source>
</evidence>
<evidence type="ECO:0000256" key="6">
    <source>
        <dbReference type="PROSITE-ProRule" id="PRU00221"/>
    </source>
</evidence>
<feature type="repeat" description="WD" evidence="6">
    <location>
        <begin position="419"/>
        <end position="451"/>
    </location>
</feature>
<dbReference type="SUPFAM" id="SSF50978">
    <property type="entry name" value="WD40 repeat-like"/>
    <property type="match status" value="1"/>
</dbReference>
<dbReference type="InterPro" id="IPR022052">
    <property type="entry name" value="Histone-bd_RBBP4-like_N"/>
</dbReference>
<dbReference type="AlphaFoldDB" id="A0A2X0MR94"/>
<dbReference type="SMART" id="SM00320">
    <property type="entry name" value="WD40"/>
    <property type="match status" value="6"/>
</dbReference>
<evidence type="ECO:0000256" key="2">
    <source>
        <dbReference type="ARBA" id="ARBA00022574"/>
    </source>
</evidence>
<protein>
    <submittedName>
        <fullName evidence="8">BQ5605_C001g00602 protein</fullName>
    </submittedName>
</protein>
<gene>
    <name evidence="8" type="primary">BQ5605_C001g00602</name>
    <name evidence="8" type="ORF">BQ5605_C001G00602</name>
</gene>
<name>A0A2X0MR94_9BASI</name>
<evidence type="ECO:0000256" key="5">
    <source>
        <dbReference type="ARBA" id="ARBA00023242"/>
    </source>
</evidence>
<dbReference type="InterPro" id="IPR036322">
    <property type="entry name" value="WD40_repeat_dom_sf"/>
</dbReference>
<dbReference type="InterPro" id="IPR050459">
    <property type="entry name" value="WD_repeat_RBAP46/RBAP48/MSI1"/>
</dbReference>
<proteinExistence type="predicted"/>
<dbReference type="InterPro" id="IPR015943">
    <property type="entry name" value="WD40/YVTN_repeat-like_dom_sf"/>
</dbReference>
<keyword evidence="9" id="KW-1185">Reference proteome</keyword>
<dbReference type="GO" id="GO:0006325">
    <property type="term" value="P:chromatin organization"/>
    <property type="evidence" value="ECO:0007669"/>
    <property type="project" value="UniProtKB-KW"/>
</dbReference>
<organism evidence="8 9">
    <name type="scientific">Microbotryum silenes-dioicae</name>
    <dbReference type="NCBI Taxonomy" id="796604"/>
    <lineage>
        <taxon>Eukaryota</taxon>
        <taxon>Fungi</taxon>
        <taxon>Dikarya</taxon>
        <taxon>Basidiomycota</taxon>
        <taxon>Pucciniomycotina</taxon>
        <taxon>Microbotryomycetes</taxon>
        <taxon>Microbotryales</taxon>
        <taxon>Microbotryaceae</taxon>
        <taxon>Microbotryum</taxon>
    </lineage>
</organism>